<dbReference type="PROSITE" id="PS00767">
    <property type="entry name" value="THF_DHG_CYH_2"/>
    <property type="match status" value="1"/>
</dbReference>
<keyword evidence="10 11" id="KW-0511">Multifunctional enzyme</keyword>
<dbReference type="HAMAP" id="MF_01576">
    <property type="entry name" value="THF_DHG_CYH"/>
    <property type="match status" value="1"/>
</dbReference>
<dbReference type="InterPro" id="IPR046346">
    <property type="entry name" value="Aminoacid_DH-like_N_sf"/>
</dbReference>
<dbReference type="NCBIfam" id="NF010785">
    <property type="entry name" value="PRK14188.1"/>
    <property type="match status" value="1"/>
</dbReference>
<evidence type="ECO:0000256" key="10">
    <source>
        <dbReference type="ARBA" id="ARBA00023268"/>
    </source>
</evidence>
<dbReference type="CDD" id="cd01080">
    <property type="entry name" value="NAD_bind_m-THF_DH_Cyclohyd"/>
    <property type="match status" value="1"/>
</dbReference>
<comment type="caution">
    <text evidence="14">The sequence shown here is derived from an EMBL/GenBank/DDBJ whole genome shotgun (WGS) entry which is preliminary data.</text>
</comment>
<evidence type="ECO:0000256" key="7">
    <source>
        <dbReference type="ARBA" id="ARBA00023002"/>
    </source>
</evidence>
<dbReference type="SUPFAM" id="SSF53223">
    <property type="entry name" value="Aminoacid dehydrogenase-like, N-terminal domain"/>
    <property type="match status" value="1"/>
</dbReference>
<keyword evidence="6 11" id="KW-0521">NADP</keyword>
<dbReference type="Gene3D" id="3.40.50.720">
    <property type="entry name" value="NAD(P)-binding Rossmann-like Domain"/>
    <property type="match status" value="1"/>
</dbReference>
<dbReference type="NCBIfam" id="NF010783">
    <property type="entry name" value="PRK14186.1"/>
    <property type="match status" value="1"/>
</dbReference>
<dbReference type="PANTHER" id="PTHR48099:SF5">
    <property type="entry name" value="C-1-TETRAHYDROFOLATE SYNTHASE, CYTOPLASMIC"/>
    <property type="match status" value="1"/>
</dbReference>
<dbReference type="InterPro" id="IPR020631">
    <property type="entry name" value="THF_DH/CycHdrlase_NAD-bd_dom"/>
</dbReference>
<evidence type="ECO:0000256" key="8">
    <source>
        <dbReference type="ARBA" id="ARBA00023102"/>
    </source>
</evidence>
<dbReference type="Gene3D" id="3.40.50.10860">
    <property type="entry name" value="Leucine Dehydrogenase, chain A, domain 1"/>
    <property type="match status" value="1"/>
</dbReference>
<dbReference type="Proteomes" id="UP000601789">
    <property type="component" value="Unassembled WGS sequence"/>
</dbReference>
<dbReference type="Pfam" id="PF00763">
    <property type="entry name" value="THF_DHG_CYH"/>
    <property type="match status" value="1"/>
</dbReference>
<feature type="binding site" evidence="11">
    <location>
        <begin position="167"/>
        <end position="169"/>
    </location>
    <ligand>
        <name>NADP(+)</name>
        <dbReference type="ChEBI" id="CHEBI:58349"/>
    </ligand>
</feature>
<feature type="binding site" evidence="11">
    <location>
        <position position="233"/>
    </location>
    <ligand>
        <name>NADP(+)</name>
        <dbReference type="ChEBI" id="CHEBI:58349"/>
    </ligand>
</feature>
<proteinExistence type="inferred from homology"/>
<dbReference type="EC" id="3.5.4.9" evidence="11"/>
<evidence type="ECO:0000256" key="4">
    <source>
        <dbReference type="ARBA" id="ARBA00022755"/>
    </source>
</evidence>
<dbReference type="PRINTS" id="PR00085">
    <property type="entry name" value="THFDHDRGNASE"/>
</dbReference>
<keyword evidence="5 11" id="KW-0378">Hydrolase</keyword>
<feature type="domain" description="Tetrahydrofolate dehydrogenase/cyclohydrolase catalytic" evidence="12">
    <location>
        <begin position="5"/>
        <end position="119"/>
    </location>
</feature>
<keyword evidence="2 11" id="KW-0554">One-carbon metabolism</keyword>
<evidence type="ECO:0000256" key="2">
    <source>
        <dbReference type="ARBA" id="ARBA00022563"/>
    </source>
</evidence>
<evidence type="ECO:0000259" key="13">
    <source>
        <dbReference type="Pfam" id="PF02882"/>
    </source>
</evidence>
<keyword evidence="3 11" id="KW-0028">Amino-acid biosynthesis</keyword>
<dbReference type="InterPro" id="IPR020630">
    <property type="entry name" value="THF_DH/CycHdrlase_cat_dom"/>
</dbReference>
<organism evidence="14 15">
    <name type="scientific">Aquamicrobium zhengzhouense</name>
    <dbReference type="NCBI Taxonomy" id="2781738"/>
    <lineage>
        <taxon>Bacteria</taxon>
        <taxon>Pseudomonadati</taxon>
        <taxon>Pseudomonadota</taxon>
        <taxon>Alphaproteobacteria</taxon>
        <taxon>Hyphomicrobiales</taxon>
        <taxon>Phyllobacteriaceae</taxon>
        <taxon>Aquamicrobium</taxon>
    </lineage>
</organism>
<reference evidence="14 15" key="1">
    <citation type="submission" date="2020-10" db="EMBL/GenBank/DDBJ databases">
        <title>Aquamicrobium zhengzhouensis sp. nov., a exopolysaccharide producing bacterium isolated from farmland soil.</title>
        <authorList>
            <person name="Wang X."/>
        </authorList>
    </citation>
    <scope>NUCLEOTIDE SEQUENCE [LARGE SCALE GENOMIC DNA]</scope>
    <source>
        <strain evidence="15">cd-1</strain>
    </source>
</reference>
<evidence type="ECO:0000313" key="14">
    <source>
        <dbReference type="EMBL" id="MBI1621082.1"/>
    </source>
</evidence>
<dbReference type="PANTHER" id="PTHR48099">
    <property type="entry name" value="C-1-TETRAHYDROFOLATE SYNTHASE, CYTOPLASMIC-RELATED"/>
    <property type="match status" value="1"/>
</dbReference>
<dbReference type="NCBIfam" id="NF008058">
    <property type="entry name" value="PRK10792.1"/>
    <property type="match status" value="1"/>
</dbReference>
<sequence length="298" mass="30631">MAEIIDGKKVAEDVLATVKNASEALTAKGVTPGLAVIIVGEDPASQVYVASKSKKANECGFKSVQHTLPAETSQADLVKLIDELNADSTIHGILVQLPLPDHIDSGAIIQAIAPEKDVDGFTFANVGKLGTGEVNTAFVPCTPAGSMLLIERVRGSDLSGLNAVVVGRSNIVGKPMANLLLAANCTVTVAHSRTKDLPALCRSADIVVAAVGRPEMVKGDWIKEGATVIDVGINRIPAPEKGEGKSRLVGDVDFEGASKNAGAITPVPGGVGPMTIAMLMANTLVSASRVAGVEAPKF</sequence>
<keyword evidence="7 11" id="KW-0560">Oxidoreductase</keyword>
<dbReference type="GO" id="GO:0004477">
    <property type="term" value="F:methenyltetrahydrofolate cyclohydrolase activity"/>
    <property type="evidence" value="ECO:0007669"/>
    <property type="project" value="UniProtKB-EC"/>
</dbReference>
<dbReference type="PROSITE" id="PS00766">
    <property type="entry name" value="THF_DHG_CYH_1"/>
    <property type="match status" value="1"/>
</dbReference>
<comment type="subunit">
    <text evidence="11">Homodimer.</text>
</comment>
<comment type="pathway">
    <text evidence="1 11">One-carbon metabolism; tetrahydrofolate interconversion.</text>
</comment>
<evidence type="ECO:0000259" key="12">
    <source>
        <dbReference type="Pfam" id="PF00763"/>
    </source>
</evidence>
<dbReference type="Pfam" id="PF02882">
    <property type="entry name" value="THF_DHG_CYH_C"/>
    <property type="match status" value="1"/>
</dbReference>
<keyword evidence="8 11" id="KW-0368">Histidine biosynthesis</keyword>
<dbReference type="RefSeq" id="WP_198476493.1">
    <property type="nucleotide sequence ID" value="NZ_JADGMQ010000006.1"/>
</dbReference>
<name>A0ABS0SCU0_9HYPH</name>
<dbReference type="InterPro" id="IPR036291">
    <property type="entry name" value="NAD(P)-bd_dom_sf"/>
</dbReference>
<dbReference type="EC" id="1.5.1.5" evidence="11"/>
<keyword evidence="15" id="KW-1185">Reference proteome</keyword>
<accession>A0ABS0SCU0</accession>
<feature type="domain" description="Tetrahydrofolate dehydrogenase/cyclohydrolase NAD(P)-binding" evidence="13">
    <location>
        <begin position="140"/>
        <end position="289"/>
    </location>
</feature>
<dbReference type="EMBL" id="JADGMQ010000006">
    <property type="protein sequence ID" value="MBI1621082.1"/>
    <property type="molecule type" value="Genomic_DNA"/>
</dbReference>
<comment type="catalytic activity">
    <reaction evidence="11">
        <text>(6R)-5,10-methenyltetrahydrofolate + H2O = (6R)-10-formyltetrahydrofolate + H(+)</text>
        <dbReference type="Rhea" id="RHEA:23700"/>
        <dbReference type="ChEBI" id="CHEBI:15377"/>
        <dbReference type="ChEBI" id="CHEBI:15378"/>
        <dbReference type="ChEBI" id="CHEBI:57455"/>
        <dbReference type="ChEBI" id="CHEBI:195366"/>
        <dbReference type="EC" id="3.5.4.9"/>
    </reaction>
</comment>
<keyword evidence="4 11" id="KW-0658">Purine biosynthesis</keyword>
<keyword evidence="9 11" id="KW-0486">Methionine biosynthesis</keyword>
<protein>
    <recommendedName>
        <fullName evidence="11">Bifunctional protein FolD</fullName>
    </recommendedName>
    <domain>
        <recommendedName>
            <fullName evidence="11">Methylenetetrahydrofolate dehydrogenase</fullName>
            <ecNumber evidence="11">1.5.1.5</ecNumber>
        </recommendedName>
    </domain>
    <domain>
        <recommendedName>
            <fullName evidence="11">Methenyltetrahydrofolate cyclohydrolase</fullName>
            <ecNumber evidence="11">3.5.4.9</ecNumber>
        </recommendedName>
    </domain>
</protein>
<comment type="function">
    <text evidence="11">Catalyzes the oxidation of 5,10-methylenetetrahydrofolate to 5,10-methenyltetrahydrofolate and then the hydrolysis of 5,10-methenyltetrahydrofolate to 10-formyltetrahydrofolate.</text>
</comment>
<evidence type="ECO:0000313" key="15">
    <source>
        <dbReference type="Proteomes" id="UP000601789"/>
    </source>
</evidence>
<evidence type="ECO:0000256" key="5">
    <source>
        <dbReference type="ARBA" id="ARBA00022801"/>
    </source>
</evidence>
<gene>
    <name evidence="11 14" type="primary">folD</name>
    <name evidence="14" type="ORF">IOD40_10455</name>
</gene>
<evidence type="ECO:0000256" key="9">
    <source>
        <dbReference type="ARBA" id="ARBA00023167"/>
    </source>
</evidence>
<comment type="caution">
    <text evidence="11">Lacks conserved residue(s) required for the propagation of feature annotation.</text>
</comment>
<evidence type="ECO:0000256" key="1">
    <source>
        <dbReference type="ARBA" id="ARBA00004777"/>
    </source>
</evidence>
<comment type="similarity">
    <text evidence="11">Belongs to the tetrahydrofolate dehydrogenase/cyclohydrolase family.</text>
</comment>
<dbReference type="GO" id="GO:0004488">
    <property type="term" value="F:methylenetetrahydrofolate dehydrogenase (NADP+) activity"/>
    <property type="evidence" value="ECO:0007669"/>
    <property type="project" value="UniProtKB-EC"/>
</dbReference>
<evidence type="ECO:0000256" key="6">
    <source>
        <dbReference type="ARBA" id="ARBA00022857"/>
    </source>
</evidence>
<dbReference type="InterPro" id="IPR020867">
    <property type="entry name" value="THF_DH/CycHdrlase_CS"/>
</dbReference>
<evidence type="ECO:0000256" key="3">
    <source>
        <dbReference type="ARBA" id="ARBA00022605"/>
    </source>
</evidence>
<dbReference type="SUPFAM" id="SSF51735">
    <property type="entry name" value="NAD(P)-binding Rossmann-fold domains"/>
    <property type="match status" value="1"/>
</dbReference>
<dbReference type="InterPro" id="IPR000672">
    <property type="entry name" value="THF_DH/CycHdrlase"/>
</dbReference>
<evidence type="ECO:0000256" key="11">
    <source>
        <dbReference type="HAMAP-Rule" id="MF_01576"/>
    </source>
</evidence>
<comment type="catalytic activity">
    <reaction evidence="11">
        <text>(6R)-5,10-methylene-5,6,7,8-tetrahydrofolate + NADP(+) = (6R)-5,10-methenyltetrahydrofolate + NADPH</text>
        <dbReference type="Rhea" id="RHEA:22812"/>
        <dbReference type="ChEBI" id="CHEBI:15636"/>
        <dbReference type="ChEBI" id="CHEBI:57455"/>
        <dbReference type="ChEBI" id="CHEBI:57783"/>
        <dbReference type="ChEBI" id="CHEBI:58349"/>
        <dbReference type="EC" id="1.5.1.5"/>
    </reaction>
</comment>